<keyword evidence="4" id="KW-0862">Zinc</keyword>
<dbReference type="InterPro" id="IPR014436">
    <property type="entry name" value="Extradiol_dOase_DODA"/>
</dbReference>
<gene>
    <name evidence="7" type="ORF">EL26_06770</name>
</gene>
<evidence type="ECO:0000256" key="2">
    <source>
        <dbReference type="ARBA" id="ARBA00007581"/>
    </source>
</evidence>
<dbReference type="Gene3D" id="3.40.830.10">
    <property type="entry name" value="LigB-like"/>
    <property type="match status" value="1"/>
</dbReference>
<dbReference type="EMBL" id="JMIR01000006">
    <property type="protein sequence ID" value="KEO84163.1"/>
    <property type="molecule type" value="Genomic_DNA"/>
</dbReference>
<dbReference type="PANTHER" id="PTHR30096:SF0">
    <property type="entry name" value="4,5-DOPA DIOXYGENASE EXTRADIOL-LIKE PROTEIN"/>
    <property type="match status" value="1"/>
</dbReference>
<evidence type="ECO:0000313" key="7">
    <source>
        <dbReference type="EMBL" id="KEO84163.1"/>
    </source>
</evidence>
<comment type="caution">
    <text evidence="7">The sequence shown here is derived from an EMBL/GenBank/DDBJ whole genome shotgun (WGS) entry which is preliminary data.</text>
</comment>
<name>A0A074LVV8_9BACL</name>
<dbReference type="CDD" id="cd07363">
    <property type="entry name" value="45_DOPA_Dioxygenase"/>
    <property type="match status" value="1"/>
</dbReference>
<organism evidence="7 8">
    <name type="scientific">Tumebacillus flagellatus</name>
    <dbReference type="NCBI Taxonomy" id="1157490"/>
    <lineage>
        <taxon>Bacteria</taxon>
        <taxon>Bacillati</taxon>
        <taxon>Bacillota</taxon>
        <taxon>Bacilli</taxon>
        <taxon>Bacillales</taxon>
        <taxon>Alicyclobacillaceae</taxon>
        <taxon>Tumebacillus</taxon>
    </lineage>
</organism>
<evidence type="ECO:0000256" key="3">
    <source>
        <dbReference type="ARBA" id="ARBA00022723"/>
    </source>
</evidence>
<comment type="cofactor">
    <cofactor evidence="1">
        <name>Zn(2+)</name>
        <dbReference type="ChEBI" id="CHEBI:29105"/>
    </cofactor>
</comment>
<keyword evidence="8" id="KW-1185">Reference proteome</keyword>
<evidence type="ECO:0000256" key="4">
    <source>
        <dbReference type="ARBA" id="ARBA00022833"/>
    </source>
</evidence>
<dbReference type="eggNOG" id="COG3384">
    <property type="taxonomic scope" value="Bacteria"/>
</dbReference>
<evidence type="ECO:0000256" key="5">
    <source>
        <dbReference type="ARBA" id="ARBA00023002"/>
    </source>
</evidence>
<dbReference type="InterPro" id="IPR004183">
    <property type="entry name" value="Xdiol_dOase_suB"/>
</dbReference>
<dbReference type="OrthoDB" id="9790889at2"/>
<evidence type="ECO:0000256" key="1">
    <source>
        <dbReference type="ARBA" id="ARBA00001947"/>
    </source>
</evidence>
<accession>A0A074LVV8</accession>
<keyword evidence="5" id="KW-0560">Oxidoreductase</keyword>
<dbReference type="GO" id="GO:0016702">
    <property type="term" value="F:oxidoreductase activity, acting on single donors with incorporation of molecular oxygen, incorporation of two atoms of oxygen"/>
    <property type="evidence" value="ECO:0007669"/>
    <property type="project" value="UniProtKB-ARBA"/>
</dbReference>
<dbReference type="PIRSF" id="PIRSF006157">
    <property type="entry name" value="Doxgns_DODA"/>
    <property type="match status" value="1"/>
</dbReference>
<sequence length="255" mass="28598">MIEPLFLAHGSPMLAIQENAYSEFLRSLGQSVKPQAIVIFTAHWESQVLTISASDEVYETIYDFYGFPEEMYRIKYPARGSSKLAGRLQAKLEAAGIPVRLDTSRGLDHGSWVLLQKMYPEADVPVVQVSVHPFLSPQEQIEIGNVLRGLDAEDILVIGSGVTVHNLRAVKWGQSEPEPWALQFDEWLLEQMQKPGYGELLNYEHAAPHARMAVPRPEHFVPLLIALGSGSPDRAPKEIFRAYEFGTLSYLCMAF</sequence>
<dbReference type="Proteomes" id="UP000027931">
    <property type="component" value="Unassembled WGS sequence"/>
</dbReference>
<evidence type="ECO:0000259" key="6">
    <source>
        <dbReference type="Pfam" id="PF02900"/>
    </source>
</evidence>
<dbReference type="GO" id="GO:0008198">
    <property type="term" value="F:ferrous iron binding"/>
    <property type="evidence" value="ECO:0007669"/>
    <property type="project" value="InterPro"/>
</dbReference>
<protein>
    <submittedName>
        <fullName evidence="7">MFS transporter</fullName>
    </submittedName>
</protein>
<dbReference type="AlphaFoldDB" id="A0A074LVV8"/>
<dbReference type="PANTHER" id="PTHR30096">
    <property type="entry name" value="4,5-DOPA DIOXYGENASE EXTRADIOL-LIKE PROTEIN"/>
    <property type="match status" value="1"/>
</dbReference>
<feature type="domain" description="Extradiol ring-cleavage dioxygenase class III enzyme subunit B" evidence="6">
    <location>
        <begin position="6"/>
        <end position="250"/>
    </location>
</feature>
<dbReference type="SUPFAM" id="SSF53213">
    <property type="entry name" value="LigB-like"/>
    <property type="match status" value="1"/>
</dbReference>
<reference evidence="7 8" key="1">
    <citation type="journal article" date="2013" name="Int. J. Syst. Evol. Microbiol.">
        <title>Tumebacillus flagellatus sp. nov., an alpha-amylase/pullulanase-producing bacterium isolated from cassava wastewater.</title>
        <authorList>
            <person name="Wang Q."/>
            <person name="Xie N."/>
            <person name="Qin Y."/>
            <person name="Shen N."/>
            <person name="Zhu J."/>
            <person name="Mi H."/>
            <person name="Huang R."/>
        </authorList>
    </citation>
    <scope>NUCLEOTIDE SEQUENCE [LARGE SCALE GENOMIC DNA]</scope>
    <source>
        <strain evidence="7 8">GST4</strain>
    </source>
</reference>
<keyword evidence="3" id="KW-0479">Metal-binding</keyword>
<comment type="similarity">
    <text evidence="2">Belongs to the DODA-type extradiol aromatic ring-opening dioxygenase family.</text>
</comment>
<dbReference type="RefSeq" id="WP_038085808.1">
    <property type="nucleotide sequence ID" value="NZ_JMIR01000006.1"/>
</dbReference>
<dbReference type="STRING" id="1157490.EL26_06770"/>
<evidence type="ECO:0000313" key="8">
    <source>
        <dbReference type="Proteomes" id="UP000027931"/>
    </source>
</evidence>
<dbReference type="Pfam" id="PF02900">
    <property type="entry name" value="LigB"/>
    <property type="match status" value="1"/>
</dbReference>
<dbReference type="GO" id="GO:0008270">
    <property type="term" value="F:zinc ion binding"/>
    <property type="evidence" value="ECO:0007669"/>
    <property type="project" value="InterPro"/>
</dbReference>
<proteinExistence type="inferred from homology"/>